<feature type="region of interest" description="Disordered" evidence="1">
    <location>
        <begin position="81"/>
        <end position="122"/>
    </location>
</feature>
<keyword evidence="2" id="KW-0732">Signal</keyword>
<dbReference type="Proteomes" id="UP000779809">
    <property type="component" value="Unassembled WGS sequence"/>
</dbReference>
<name>A0A932A784_9BACT</name>
<dbReference type="EMBL" id="JACPNR010000004">
    <property type="protein sequence ID" value="MBI2677446.1"/>
    <property type="molecule type" value="Genomic_DNA"/>
</dbReference>
<proteinExistence type="predicted"/>
<comment type="caution">
    <text evidence="3">The sequence shown here is derived from an EMBL/GenBank/DDBJ whole genome shotgun (WGS) entry which is preliminary data.</text>
</comment>
<evidence type="ECO:0008006" key="5">
    <source>
        <dbReference type="Google" id="ProtNLM"/>
    </source>
</evidence>
<evidence type="ECO:0000256" key="1">
    <source>
        <dbReference type="SAM" id="MobiDB-lite"/>
    </source>
</evidence>
<dbReference type="AlphaFoldDB" id="A0A932A784"/>
<evidence type="ECO:0000256" key="2">
    <source>
        <dbReference type="SAM" id="SignalP"/>
    </source>
</evidence>
<evidence type="ECO:0000313" key="4">
    <source>
        <dbReference type="Proteomes" id="UP000779809"/>
    </source>
</evidence>
<protein>
    <recommendedName>
        <fullName evidence="5">MucB/RseB N-terminal domain-containing protein</fullName>
    </recommendedName>
</protein>
<accession>A0A932A784</accession>
<gene>
    <name evidence="3" type="ORF">HYX28_01550</name>
</gene>
<evidence type="ECO:0000313" key="3">
    <source>
        <dbReference type="EMBL" id="MBI2677446.1"/>
    </source>
</evidence>
<feature type="chain" id="PRO_5036746638" description="MucB/RseB N-terminal domain-containing protein" evidence="2">
    <location>
        <begin position="24"/>
        <end position="287"/>
    </location>
</feature>
<organism evidence="3 4">
    <name type="scientific">Candidatus Korobacter versatilis</name>
    <dbReference type="NCBI Taxonomy" id="658062"/>
    <lineage>
        <taxon>Bacteria</taxon>
        <taxon>Pseudomonadati</taxon>
        <taxon>Acidobacteriota</taxon>
        <taxon>Terriglobia</taxon>
        <taxon>Terriglobales</taxon>
        <taxon>Candidatus Korobacteraceae</taxon>
        <taxon>Candidatus Korobacter</taxon>
    </lineage>
</organism>
<reference evidence="3" key="1">
    <citation type="submission" date="2020-07" db="EMBL/GenBank/DDBJ databases">
        <title>Huge and variable diversity of episymbiotic CPR bacteria and DPANN archaea in groundwater ecosystems.</title>
        <authorList>
            <person name="He C.Y."/>
            <person name="Keren R."/>
            <person name="Whittaker M."/>
            <person name="Farag I.F."/>
            <person name="Doudna J."/>
            <person name="Cate J.H.D."/>
            <person name="Banfield J.F."/>
        </authorList>
    </citation>
    <scope>NUCLEOTIDE SEQUENCE</scope>
    <source>
        <strain evidence="3">NC_groundwater_580_Pr5_B-0.1um_64_19</strain>
    </source>
</reference>
<feature type="compositionally biased region" description="Basic and acidic residues" evidence="1">
    <location>
        <begin position="90"/>
        <end position="122"/>
    </location>
</feature>
<feature type="signal peptide" evidence="2">
    <location>
        <begin position="1"/>
        <end position="23"/>
    </location>
</feature>
<sequence>MHRRLTIFGLTIVLSLAALPTWAQNSAANELVRRAIANEDRASSGGPRYMYRLRTEKPERTVVKDLIETNDGVIARLVSVNDKPPTSEQRAADDKKLEKILHDPKEQKQRREEQRKDEERSRQMVKALPDAFLYDFDGKDVIAGVPVTRLRFWPNPNFDPPARETMVYRGMQGHMWIEPTEERLVKMDAQLFDDVTFGWGILGRLNKGGRFAIEQSKIGPGRWETTKMDLDFVGKALMFKTIKIKEVETASAFRPVPPNLTLAQGVELLRKSDQLVAERSAAAVQPR</sequence>